<keyword evidence="1 4" id="KW-0489">Methyltransferase</keyword>
<dbReference type="Pfam" id="PF01596">
    <property type="entry name" value="Methyltransf_3"/>
    <property type="match status" value="1"/>
</dbReference>
<accession>A0A1A5YP90</accession>
<dbReference type="SUPFAM" id="SSF53335">
    <property type="entry name" value="S-adenosyl-L-methionine-dependent methyltransferases"/>
    <property type="match status" value="1"/>
</dbReference>
<dbReference type="PROSITE" id="PS51682">
    <property type="entry name" value="SAM_OMT_I"/>
    <property type="match status" value="1"/>
</dbReference>
<evidence type="ECO:0000313" key="4">
    <source>
        <dbReference type="EMBL" id="OBR67424.1"/>
    </source>
</evidence>
<dbReference type="Gene3D" id="3.40.50.150">
    <property type="entry name" value="Vaccinia Virus protein VP39"/>
    <property type="match status" value="1"/>
</dbReference>
<dbReference type="Proteomes" id="UP000092024">
    <property type="component" value="Unassembled WGS sequence"/>
</dbReference>
<name>A0A1A5YP90_9BACL</name>
<protein>
    <submittedName>
        <fullName evidence="4">Methyltransferase</fullName>
    </submittedName>
</protein>
<dbReference type="RefSeq" id="WP_068680767.1">
    <property type="nucleotide sequence ID" value="NZ_LYPA01000038.1"/>
</dbReference>
<evidence type="ECO:0000256" key="2">
    <source>
        <dbReference type="ARBA" id="ARBA00022679"/>
    </source>
</evidence>
<dbReference type="GO" id="GO:0008171">
    <property type="term" value="F:O-methyltransferase activity"/>
    <property type="evidence" value="ECO:0007669"/>
    <property type="project" value="InterPro"/>
</dbReference>
<sequence length="219" mass="24003">MKQDGGERVNLDEQYVEGLYGRDGILERVKEGTAASGMPSIWIAEGYGRLLSMLVRMTGARRVLEIGALGGYSGVCLARGMEEGGRLVSLELHQSYADAAKKHMEEAGFGQAVEYRVGDARQSLERLKEEGATFQFFFIDADKEGYPFYLERAIELAEPGAVIVADNILLRGRTIDEARQGPAVQAVRSFNKSIANDPRLESTVLPGYDGLAIAIVRKK</sequence>
<dbReference type="STRING" id="1844972.A7K91_19440"/>
<dbReference type="EMBL" id="LYPA01000038">
    <property type="protein sequence ID" value="OBR67424.1"/>
    <property type="molecule type" value="Genomic_DNA"/>
</dbReference>
<dbReference type="OrthoDB" id="9799672at2"/>
<keyword evidence="3" id="KW-0949">S-adenosyl-L-methionine</keyword>
<dbReference type="PANTHER" id="PTHR10509">
    <property type="entry name" value="O-METHYLTRANSFERASE-RELATED"/>
    <property type="match status" value="1"/>
</dbReference>
<dbReference type="GO" id="GO:0032259">
    <property type="term" value="P:methylation"/>
    <property type="evidence" value="ECO:0007669"/>
    <property type="project" value="UniProtKB-KW"/>
</dbReference>
<dbReference type="GO" id="GO:0008757">
    <property type="term" value="F:S-adenosylmethionine-dependent methyltransferase activity"/>
    <property type="evidence" value="ECO:0007669"/>
    <property type="project" value="TreeGrafter"/>
</dbReference>
<organism evidence="4 5">
    <name type="scientific">Paenibacillus oryzae</name>
    <dbReference type="NCBI Taxonomy" id="1844972"/>
    <lineage>
        <taxon>Bacteria</taxon>
        <taxon>Bacillati</taxon>
        <taxon>Bacillota</taxon>
        <taxon>Bacilli</taxon>
        <taxon>Bacillales</taxon>
        <taxon>Paenibacillaceae</taxon>
        <taxon>Paenibacillus</taxon>
    </lineage>
</organism>
<comment type="caution">
    <text evidence="4">The sequence shown here is derived from an EMBL/GenBank/DDBJ whole genome shotgun (WGS) entry which is preliminary data.</text>
</comment>
<dbReference type="InterPro" id="IPR050362">
    <property type="entry name" value="Cation-dep_OMT"/>
</dbReference>
<gene>
    <name evidence="4" type="ORF">A7K91_19440</name>
</gene>
<keyword evidence="2 4" id="KW-0808">Transferase</keyword>
<dbReference type="PANTHER" id="PTHR10509:SF14">
    <property type="entry name" value="CAFFEOYL-COA O-METHYLTRANSFERASE 3-RELATED"/>
    <property type="match status" value="1"/>
</dbReference>
<proteinExistence type="predicted"/>
<evidence type="ECO:0000256" key="3">
    <source>
        <dbReference type="ARBA" id="ARBA00022691"/>
    </source>
</evidence>
<evidence type="ECO:0000256" key="1">
    <source>
        <dbReference type="ARBA" id="ARBA00022603"/>
    </source>
</evidence>
<dbReference type="AlphaFoldDB" id="A0A1A5YP90"/>
<dbReference type="InterPro" id="IPR002935">
    <property type="entry name" value="SAM_O-MeTrfase"/>
</dbReference>
<reference evidence="4 5" key="1">
    <citation type="submission" date="2016-05" db="EMBL/GenBank/DDBJ databases">
        <title>Paenibacillus oryzae. sp. nov., isolated from the rice root.</title>
        <authorList>
            <person name="Zhang J."/>
            <person name="Zhang X."/>
        </authorList>
    </citation>
    <scope>NUCLEOTIDE SEQUENCE [LARGE SCALE GENOMIC DNA]</scope>
    <source>
        <strain evidence="4 5">1DrF-4</strain>
    </source>
</reference>
<evidence type="ECO:0000313" key="5">
    <source>
        <dbReference type="Proteomes" id="UP000092024"/>
    </source>
</evidence>
<dbReference type="InterPro" id="IPR029063">
    <property type="entry name" value="SAM-dependent_MTases_sf"/>
</dbReference>
<keyword evidence="5" id="KW-1185">Reference proteome</keyword>